<dbReference type="Proteomes" id="UP001460270">
    <property type="component" value="Unassembled WGS sequence"/>
</dbReference>
<evidence type="ECO:0000313" key="3">
    <source>
        <dbReference type="Proteomes" id="UP001460270"/>
    </source>
</evidence>
<gene>
    <name evidence="2" type="ORF">WMY93_032876</name>
</gene>
<accession>A0AAW0MQM3</accession>
<dbReference type="AlphaFoldDB" id="A0AAW0MQM3"/>
<dbReference type="EMBL" id="JBBPFD010000090">
    <property type="protein sequence ID" value="KAK7880494.1"/>
    <property type="molecule type" value="Genomic_DNA"/>
</dbReference>
<comment type="caution">
    <text evidence="2">The sequence shown here is derived from an EMBL/GenBank/DDBJ whole genome shotgun (WGS) entry which is preliminary data.</text>
</comment>
<protein>
    <submittedName>
        <fullName evidence="2">Uncharacterized protein</fullName>
    </submittedName>
</protein>
<name>A0AAW0MQM3_9GOBI</name>
<organism evidence="2 3">
    <name type="scientific">Mugilogobius chulae</name>
    <name type="common">yellowstripe goby</name>
    <dbReference type="NCBI Taxonomy" id="88201"/>
    <lineage>
        <taxon>Eukaryota</taxon>
        <taxon>Metazoa</taxon>
        <taxon>Chordata</taxon>
        <taxon>Craniata</taxon>
        <taxon>Vertebrata</taxon>
        <taxon>Euteleostomi</taxon>
        <taxon>Actinopterygii</taxon>
        <taxon>Neopterygii</taxon>
        <taxon>Teleostei</taxon>
        <taxon>Neoteleostei</taxon>
        <taxon>Acanthomorphata</taxon>
        <taxon>Gobiaria</taxon>
        <taxon>Gobiiformes</taxon>
        <taxon>Gobioidei</taxon>
        <taxon>Gobiidae</taxon>
        <taxon>Gobionellinae</taxon>
        <taxon>Mugilogobius</taxon>
    </lineage>
</organism>
<keyword evidence="3" id="KW-1185">Reference proteome</keyword>
<proteinExistence type="predicted"/>
<feature type="region of interest" description="Disordered" evidence="1">
    <location>
        <begin position="284"/>
        <end position="309"/>
    </location>
</feature>
<evidence type="ECO:0000256" key="1">
    <source>
        <dbReference type="SAM" id="MobiDB-lite"/>
    </source>
</evidence>
<feature type="compositionally biased region" description="Pro residues" evidence="1">
    <location>
        <begin position="288"/>
        <end position="300"/>
    </location>
</feature>
<sequence length="328" mass="37009">MVRPGSRTHDLLIAPTVCRRFSQSQPKNMYAYPIFRRSRDDNRLLMAPTLEANRSEPVVTERARNRKEVLAEATAFVRENGGDPGDEFLMGKFQGQRFRWLLENSLGYAVYLAVSFSGEEERDNPLSANKHLFLKYTSQIRELVEEVEVWRRKQAMKLEAQRTGDSGCLMVEFGDFRGKSMKEVYEDPSKTAQNLITYLKKVQPRPNTNMAFFKEYVLQRMASDASRETSTSPAVAAASTSTTTVSAAGSLPVASQRAPYQAAAVKALMARGKKLSASQVAQKIMSPDKPPAVPRFPPPSQSTTRRRLFSSDTAVENPLRKKMMIRRW</sequence>
<reference evidence="3" key="1">
    <citation type="submission" date="2024-04" db="EMBL/GenBank/DDBJ databases">
        <title>Salinicola lusitanus LLJ914,a marine bacterium isolated from the Okinawa Trough.</title>
        <authorList>
            <person name="Li J."/>
        </authorList>
    </citation>
    <scope>NUCLEOTIDE SEQUENCE [LARGE SCALE GENOMIC DNA]</scope>
</reference>
<evidence type="ECO:0000313" key="2">
    <source>
        <dbReference type="EMBL" id="KAK7880494.1"/>
    </source>
</evidence>